<name>A0A0H2SB67_9AGAM</name>
<dbReference type="OrthoDB" id="3222453at2759"/>
<organism evidence="1 2">
    <name type="scientific">Schizopora paradoxa</name>
    <dbReference type="NCBI Taxonomy" id="27342"/>
    <lineage>
        <taxon>Eukaryota</taxon>
        <taxon>Fungi</taxon>
        <taxon>Dikarya</taxon>
        <taxon>Basidiomycota</taxon>
        <taxon>Agaricomycotina</taxon>
        <taxon>Agaricomycetes</taxon>
        <taxon>Hymenochaetales</taxon>
        <taxon>Schizoporaceae</taxon>
        <taxon>Schizopora</taxon>
    </lineage>
</organism>
<dbReference type="EMBL" id="KQ085948">
    <property type="protein sequence ID" value="KLO14141.1"/>
    <property type="molecule type" value="Genomic_DNA"/>
</dbReference>
<reference evidence="1 2" key="1">
    <citation type="submission" date="2015-04" db="EMBL/GenBank/DDBJ databases">
        <title>Complete genome sequence of Schizopora paradoxa KUC8140, a cosmopolitan wood degrader in East Asia.</title>
        <authorList>
            <consortium name="DOE Joint Genome Institute"/>
            <person name="Min B."/>
            <person name="Park H."/>
            <person name="Jang Y."/>
            <person name="Kim J.-J."/>
            <person name="Kim K.H."/>
            <person name="Pangilinan J."/>
            <person name="Lipzen A."/>
            <person name="Riley R."/>
            <person name="Grigoriev I.V."/>
            <person name="Spatafora J.W."/>
            <person name="Choi I.-G."/>
        </authorList>
    </citation>
    <scope>NUCLEOTIDE SEQUENCE [LARGE SCALE GENOMIC DNA]</scope>
    <source>
        <strain evidence="1 2">KUC8140</strain>
    </source>
</reference>
<protein>
    <submittedName>
        <fullName evidence="1">Uncharacterized protein</fullName>
    </submittedName>
</protein>
<dbReference type="InParanoid" id="A0A0H2SB67"/>
<keyword evidence="2" id="KW-1185">Reference proteome</keyword>
<dbReference type="Proteomes" id="UP000053477">
    <property type="component" value="Unassembled WGS sequence"/>
</dbReference>
<evidence type="ECO:0000313" key="1">
    <source>
        <dbReference type="EMBL" id="KLO14141.1"/>
    </source>
</evidence>
<accession>A0A0H2SB67</accession>
<evidence type="ECO:0000313" key="2">
    <source>
        <dbReference type="Proteomes" id="UP000053477"/>
    </source>
</evidence>
<dbReference type="AlphaFoldDB" id="A0A0H2SB67"/>
<gene>
    <name evidence="1" type="ORF">SCHPADRAFT_329817</name>
</gene>
<sequence length="129" mass="14139">MPYLPTHDLYAEQLFPLDLGYALYEPDPGDSENEVRIGDIGYILNGGFERVASLFALGNGVNVVVEEKFRRIRAYGDIPGHVLSSKNIQSMGTHAGLAANANEHFNMSFGYTRKSTSGASLIKKISSDR</sequence>
<proteinExistence type="predicted"/>